<comment type="function">
    <text evidence="14">Rnase which modulates cell survival under stress conditions. Released from the vacuole to the cytoplasm during stress to promote tRNA and rRNA cleavage and to activate separately a downstream pathway that promotes cell death. Involved in cell size, vacuolar morphology and growth at high temperatures and high salt concentration.</text>
</comment>
<evidence type="ECO:0000256" key="1">
    <source>
        <dbReference type="ARBA" id="ARBA00004410"/>
    </source>
</evidence>
<dbReference type="Proteomes" id="UP000012174">
    <property type="component" value="Unassembled WGS sequence"/>
</dbReference>
<dbReference type="eggNOG" id="KOG1642">
    <property type="taxonomic scope" value="Eukaryota"/>
</dbReference>
<sequence length="507" mass="54481">MSRYQLTAAALAAGASYASAASALAACDADGPLSCHNTTAVDTCCTIYPGGQILQTQFWDTDPVTGPDDSWTIHGLWPDNCDGTYEQYCDSSREYTNISAILEAQAPDTLSYIQTYWKDYSGDDETFWEHEFGKHGTCISTLDPECYDDYQATDEVGEYFTQAVAIFKTLPSYEWLSDAGIVPSDDATYDLADIQKALSAKHGADVVINCDGNSLNELWYQFNVQGPVQSGKFQAADPVGSGSTCPDTGIKYVPKNGGGGGSPTPTSTSSSTTAGPTPTSTGAFSGKGYLNVVADGAQSGSLISGGTWYSSGTPATYTATESGEGFTLKTSKGSCGVVDDALTCASSAKASVFTADGENLAYDGSSDFYAESVPEGTTQGTVYTTTKNVGIKLVWAQQYLEAPSYGILVKHRLHPDAAQPDKKLFELDFVFEDDEGVGDVCWRFQFAKDEDIKEQLWAWATSFGDPKHRSDNEDYEPYVQAFCSMAIKLGMDSTKGSQWYTEDDEDD</sequence>
<evidence type="ECO:0000256" key="6">
    <source>
        <dbReference type="ARBA" id="ARBA00022554"/>
    </source>
</evidence>
<dbReference type="GO" id="GO:0006401">
    <property type="term" value="P:RNA catabolic process"/>
    <property type="evidence" value="ECO:0007669"/>
    <property type="project" value="UniProtKB-ARBA"/>
</dbReference>
<protein>
    <recommendedName>
        <fullName evidence="15">Ribonuclease T2-like</fullName>
        <ecNumber evidence="4">4.6.1.19</ecNumber>
    </recommendedName>
</protein>
<dbReference type="PANTHER" id="PTHR11240">
    <property type="entry name" value="RIBONUCLEASE T2"/>
    <property type="match status" value="1"/>
</dbReference>
<keyword evidence="6" id="KW-0926">Vacuole</keyword>
<reference evidence="22" key="1">
    <citation type="journal article" date="2013" name="Genome Announc.">
        <title>Draft genome sequence of the grapevine dieback fungus Eutypa lata UCR-EL1.</title>
        <authorList>
            <person name="Blanco-Ulate B."/>
            <person name="Rolshausen P.E."/>
            <person name="Cantu D."/>
        </authorList>
    </citation>
    <scope>NUCLEOTIDE SEQUENCE [LARGE SCALE GENOMIC DNA]</scope>
    <source>
        <strain evidence="22">UCR-EL1</strain>
    </source>
</reference>
<dbReference type="InterPro" id="IPR001568">
    <property type="entry name" value="RNase_T2-like"/>
</dbReference>
<evidence type="ECO:0000259" key="20">
    <source>
        <dbReference type="Pfam" id="PF25488"/>
    </source>
</evidence>
<evidence type="ECO:0000256" key="8">
    <source>
        <dbReference type="ARBA" id="ARBA00022729"/>
    </source>
</evidence>
<feature type="signal peptide" evidence="19">
    <location>
        <begin position="1"/>
        <end position="20"/>
    </location>
</feature>
<dbReference type="EMBL" id="KB706670">
    <property type="protein sequence ID" value="EMR66335.1"/>
    <property type="molecule type" value="Genomic_DNA"/>
</dbReference>
<keyword evidence="5" id="KW-0963">Cytoplasm</keyword>
<dbReference type="InterPro" id="IPR036430">
    <property type="entry name" value="RNase_T2-like_sf"/>
</dbReference>
<dbReference type="GO" id="GO:0016787">
    <property type="term" value="F:hydrolase activity"/>
    <property type="evidence" value="ECO:0007669"/>
    <property type="project" value="UniProtKB-KW"/>
</dbReference>
<dbReference type="Gene3D" id="3.90.730.10">
    <property type="entry name" value="Ribonuclease T2-like"/>
    <property type="match status" value="1"/>
</dbReference>
<dbReference type="PROSITE" id="PS00530">
    <property type="entry name" value="RNASE_T2_1"/>
    <property type="match status" value="1"/>
</dbReference>
<keyword evidence="7" id="KW-0540">Nuclease</keyword>
<evidence type="ECO:0000256" key="11">
    <source>
        <dbReference type="ARBA" id="ARBA00023157"/>
    </source>
</evidence>
<dbReference type="InterPro" id="IPR018188">
    <property type="entry name" value="RNase_T2_His_AS_1"/>
</dbReference>
<dbReference type="GO" id="GO:0033897">
    <property type="term" value="F:ribonuclease T2 activity"/>
    <property type="evidence" value="ECO:0007669"/>
    <property type="project" value="UniProtKB-EC"/>
</dbReference>
<dbReference type="Pfam" id="PF25488">
    <property type="entry name" value="RNaseT2L_C"/>
    <property type="match status" value="1"/>
</dbReference>
<evidence type="ECO:0000256" key="12">
    <source>
        <dbReference type="ARBA" id="ARBA00023180"/>
    </source>
</evidence>
<dbReference type="OMA" id="YMSEYWK"/>
<evidence type="ECO:0000256" key="5">
    <source>
        <dbReference type="ARBA" id="ARBA00022490"/>
    </source>
</evidence>
<feature type="active site" evidence="16">
    <location>
        <position position="74"/>
    </location>
</feature>
<keyword evidence="11" id="KW-1015">Disulfide bond</keyword>
<evidence type="ECO:0000256" key="7">
    <source>
        <dbReference type="ARBA" id="ARBA00022722"/>
    </source>
</evidence>
<dbReference type="InterPro" id="IPR057328">
    <property type="entry name" value="RNaseT2L_C"/>
</dbReference>
<keyword evidence="13" id="KW-0456">Lyase</keyword>
<dbReference type="InterPro" id="IPR033697">
    <property type="entry name" value="Ribonuclease_T2_eukaryotic"/>
</dbReference>
<gene>
    <name evidence="21" type="ORF">UCREL1_6678</name>
</gene>
<evidence type="ECO:0000256" key="3">
    <source>
        <dbReference type="ARBA" id="ARBA00007469"/>
    </source>
</evidence>
<dbReference type="KEGG" id="ela:UCREL1_6678"/>
<evidence type="ECO:0000256" key="17">
    <source>
        <dbReference type="RuleBase" id="RU004328"/>
    </source>
</evidence>
<feature type="domain" description="RNase T2-like C-terminal" evidence="20">
    <location>
        <begin position="283"/>
        <end position="396"/>
    </location>
</feature>
<proteinExistence type="inferred from homology"/>
<evidence type="ECO:0000256" key="15">
    <source>
        <dbReference type="ARBA" id="ARBA00071169"/>
    </source>
</evidence>
<dbReference type="OrthoDB" id="435754at2759"/>
<evidence type="ECO:0000256" key="4">
    <source>
        <dbReference type="ARBA" id="ARBA00012571"/>
    </source>
</evidence>
<dbReference type="CDD" id="cd01061">
    <property type="entry name" value="RNase_T2_euk"/>
    <property type="match status" value="1"/>
</dbReference>
<dbReference type="FunFam" id="3.90.730.10:FF:000004">
    <property type="entry name" value="Ribonuclease T2-like"/>
    <property type="match status" value="1"/>
</dbReference>
<evidence type="ECO:0000256" key="16">
    <source>
        <dbReference type="PIRSR" id="PIRSR633697-1"/>
    </source>
</evidence>
<keyword evidence="22" id="KW-1185">Reference proteome</keyword>
<evidence type="ECO:0000256" key="2">
    <source>
        <dbReference type="ARBA" id="ARBA00004496"/>
    </source>
</evidence>
<dbReference type="EC" id="4.6.1.19" evidence="4"/>
<feature type="compositionally biased region" description="Low complexity" evidence="18">
    <location>
        <begin position="263"/>
        <end position="281"/>
    </location>
</feature>
<evidence type="ECO:0000256" key="9">
    <source>
        <dbReference type="ARBA" id="ARBA00022759"/>
    </source>
</evidence>
<evidence type="ECO:0000256" key="18">
    <source>
        <dbReference type="SAM" id="MobiDB-lite"/>
    </source>
</evidence>
<dbReference type="Pfam" id="PF00445">
    <property type="entry name" value="Ribonuclease_T2"/>
    <property type="match status" value="1"/>
</dbReference>
<dbReference type="HOGENOM" id="CLU_037966_0_1_1"/>
<dbReference type="PROSITE" id="PS00531">
    <property type="entry name" value="RNASE_T2_2"/>
    <property type="match status" value="1"/>
</dbReference>
<accession>M7THX1</accession>
<keyword evidence="9" id="KW-0255">Endonuclease</keyword>
<evidence type="ECO:0000256" key="19">
    <source>
        <dbReference type="SAM" id="SignalP"/>
    </source>
</evidence>
<evidence type="ECO:0000256" key="10">
    <source>
        <dbReference type="ARBA" id="ARBA00022801"/>
    </source>
</evidence>
<name>M7THX1_EUTLA</name>
<dbReference type="InterPro" id="IPR033130">
    <property type="entry name" value="RNase_T2_His_AS_2"/>
</dbReference>
<dbReference type="GO" id="GO:0005576">
    <property type="term" value="C:extracellular region"/>
    <property type="evidence" value="ECO:0007669"/>
    <property type="project" value="TreeGrafter"/>
</dbReference>
<dbReference type="PROSITE" id="PS51257">
    <property type="entry name" value="PROKAR_LIPOPROTEIN"/>
    <property type="match status" value="1"/>
</dbReference>
<dbReference type="PANTHER" id="PTHR11240:SF22">
    <property type="entry name" value="RIBONUCLEASE T2"/>
    <property type="match status" value="1"/>
</dbReference>
<comment type="subcellular location">
    <subcellularLocation>
        <location evidence="2">Cytoplasm</location>
    </subcellularLocation>
    <subcellularLocation>
        <location evidence="1">Vacuole lumen</location>
    </subcellularLocation>
</comment>
<dbReference type="GO" id="GO:0003723">
    <property type="term" value="F:RNA binding"/>
    <property type="evidence" value="ECO:0007669"/>
    <property type="project" value="InterPro"/>
</dbReference>
<evidence type="ECO:0000256" key="13">
    <source>
        <dbReference type="ARBA" id="ARBA00023239"/>
    </source>
</evidence>
<evidence type="ECO:0000313" key="22">
    <source>
        <dbReference type="Proteomes" id="UP000012174"/>
    </source>
</evidence>
<dbReference type="AlphaFoldDB" id="M7THX1"/>
<dbReference type="GO" id="GO:0005775">
    <property type="term" value="C:vacuolar lumen"/>
    <property type="evidence" value="ECO:0007669"/>
    <property type="project" value="UniProtKB-SubCell"/>
</dbReference>
<keyword evidence="12" id="KW-0325">Glycoprotein</keyword>
<organism evidence="21 22">
    <name type="scientific">Eutypa lata (strain UCR-EL1)</name>
    <name type="common">Grapevine dieback disease fungus</name>
    <name type="synonym">Eutypa armeniacae</name>
    <dbReference type="NCBI Taxonomy" id="1287681"/>
    <lineage>
        <taxon>Eukaryota</taxon>
        <taxon>Fungi</taxon>
        <taxon>Dikarya</taxon>
        <taxon>Ascomycota</taxon>
        <taxon>Pezizomycotina</taxon>
        <taxon>Sordariomycetes</taxon>
        <taxon>Xylariomycetidae</taxon>
        <taxon>Xylariales</taxon>
        <taxon>Diatrypaceae</taxon>
        <taxon>Eutypa</taxon>
    </lineage>
</organism>
<feature type="active site" evidence="16">
    <location>
        <position position="135"/>
    </location>
</feature>
<keyword evidence="8 19" id="KW-0732">Signal</keyword>
<feature type="active site" evidence="16">
    <location>
        <position position="131"/>
    </location>
</feature>
<feature type="chain" id="PRO_5004085614" description="Ribonuclease T2-like" evidence="19">
    <location>
        <begin position="21"/>
        <end position="507"/>
    </location>
</feature>
<evidence type="ECO:0000313" key="21">
    <source>
        <dbReference type="EMBL" id="EMR66335.1"/>
    </source>
</evidence>
<feature type="region of interest" description="Disordered" evidence="18">
    <location>
        <begin position="233"/>
        <end position="281"/>
    </location>
</feature>
<evidence type="ECO:0000256" key="14">
    <source>
        <dbReference type="ARBA" id="ARBA00025494"/>
    </source>
</evidence>
<dbReference type="SUPFAM" id="SSF55895">
    <property type="entry name" value="Ribonuclease Rh-like"/>
    <property type="match status" value="1"/>
</dbReference>
<comment type="similarity">
    <text evidence="3 17">Belongs to the RNase T2 family.</text>
</comment>
<keyword evidence="10" id="KW-0378">Hydrolase</keyword>